<gene>
    <name evidence="2" type="primary">serS_19</name>
    <name evidence="2" type="ORF">g.51714</name>
</gene>
<keyword evidence="2" id="KW-0436">Ligase</keyword>
<sequence length="434" mass="47672">MITIGRMKGRQGGRRAAVAARPEDHLEISLPDFHVLRLVARSLLALALISLPVLGITPRPPPVTAAAAAVPGTGGFPSRSIDDAFFLPMIFRDLRRHGLFRPGGRVMLLGRAAGSSLSRLLRRNKMELVAGGCEGSGGCRGLIPDGTLDFVFFDAGFSRDGAELVDRALKVGGVAAVRLRSSSSQSQPPDGPYHRLASNYKIVYVRRFDSTVVAMRKVEKTRGMVIGGRRRRLLAVPDTRNRKEALNNLEDVFLEPPRFSGTGRMSPRRYLKRTRYLPDLMGDTLDHYPRRVFVEVVTGSQRKAIAGAAGWIARNYPTGNRALDVIRVEVEADSTAVGGGPGGGEDEMSRWLRRNVREEEYVVMKAEAGVVEEMVRSGAVGLVDELFLQCRHGAGGARKTEAASGLRQRAYWECLSLYGKLRDAGVAVHQWWWD</sequence>
<dbReference type="GO" id="GO:0016874">
    <property type="term" value="F:ligase activity"/>
    <property type="evidence" value="ECO:0007669"/>
    <property type="project" value="UniProtKB-KW"/>
</dbReference>
<dbReference type="InterPro" id="IPR057192">
    <property type="entry name" value="DUF7870"/>
</dbReference>
<dbReference type="Pfam" id="PF25276">
    <property type="entry name" value="DUF7870"/>
    <property type="match status" value="1"/>
</dbReference>
<name>A0A1D1YK22_9ARAE</name>
<organism evidence="2">
    <name type="scientific">Anthurium amnicola</name>
    <dbReference type="NCBI Taxonomy" id="1678845"/>
    <lineage>
        <taxon>Eukaryota</taxon>
        <taxon>Viridiplantae</taxon>
        <taxon>Streptophyta</taxon>
        <taxon>Embryophyta</taxon>
        <taxon>Tracheophyta</taxon>
        <taxon>Spermatophyta</taxon>
        <taxon>Magnoliopsida</taxon>
        <taxon>Liliopsida</taxon>
        <taxon>Araceae</taxon>
        <taxon>Pothoideae</taxon>
        <taxon>Potheae</taxon>
        <taxon>Anthurium</taxon>
    </lineage>
</organism>
<protein>
    <submittedName>
        <fullName evidence="2">Serine--tRNA ligase</fullName>
    </submittedName>
</protein>
<dbReference type="EMBL" id="GDJX01012970">
    <property type="protein sequence ID" value="JAT54966.1"/>
    <property type="molecule type" value="Transcribed_RNA"/>
</dbReference>
<dbReference type="AlphaFoldDB" id="A0A1D1YK22"/>
<reference evidence="2" key="1">
    <citation type="submission" date="2015-07" db="EMBL/GenBank/DDBJ databases">
        <title>Transcriptome Assembly of Anthurium amnicola.</title>
        <authorList>
            <person name="Suzuki J."/>
        </authorList>
    </citation>
    <scope>NUCLEOTIDE SEQUENCE</scope>
</reference>
<evidence type="ECO:0000259" key="1">
    <source>
        <dbReference type="Pfam" id="PF25276"/>
    </source>
</evidence>
<dbReference type="PANTHER" id="PTHR33597:SF11">
    <property type="entry name" value="OS07G0620600 PROTEIN"/>
    <property type="match status" value="1"/>
</dbReference>
<feature type="domain" description="DUF7870" evidence="1">
    <location>
        <begin position="246"/>
        <end position="432"/>
    </location>
</feature>
<proteinExistence type="predicted"/>
<evidence type="ECO:0000313" key="2">
    <source>
        <dbReference type="EMBL" id="JAT54966.1"/>
    </source>
</evidence>
<accession>A0A1D1YK22</accession>
<dbReference type="PANTHER" id="PTHR33597">
    <property type="entry name" value="OS02G0760400 PROTEIN"/>
    <property type="match status" value="1"/>
</dbReference>